<dbReference type="InterPro" id="IPR012340">
    <property type="entry name" value="NA-bd_OB-fold"/>
</dbReference>
<evidence type="ECO:0000256" key="4">
    <source>
        <dbReference type="ARBA" id="ARBA00022980"/>
    </source>
</evidence>
<dbReference type="GO" id="GO:0016740">
    <property type="term" value="F:transferase activity"/>
    <property type="evidence" value="ECO:0007669"/>
    <property type="project" value="InterPro"/>
</dbReference>
<dbReference type="InterPro" id="IPR005880">
    <property type="entry name" value="Ribosomal_uL2_bac/org-type"/>
</dbReference>
<dbReference type="InterPro" id="IPR022669">
    <property type="entry name" value="Ribosomal_uL2_C"/>
</dbReference>
<evidence type="ECO:0000259" key="9">
    <source>
        <dbReference type="SMART" id="SM01382"/>
    </source>
</evidence>
<dbReference type="AlphaFoldDB" id="A0A650EIY8"/>
<dbReference type="FunFam" id="4.10.950.10:FF:000001">
    <property type="entry name" value="50S ribosomal protein L2"/>
    <property type="match status" value="1"/>
</dbReference>
<evidence type="ECO:0000256" key="7">
    <source>
        <dbReference type="HAMAP-Rule" id="MF_01320"/>
    </source>
</evidence>
<dbReference type="GO" id="GO:0019843">
    <property type="term" value="F:rRNA binding"/>
    <property type="evidence" value="ECO:0007669"/>
    <property type="project" value="UniProtKB-UniRule"/>
</dbReference>
<dbReference type="InterPro" id="IPR008991">
    <property type="entry name" value="Translation_prot_SH3-like_sf"/>
</dbReference>
<dbReference type="PANTHER" id="PTHR13691">
    <property type="entry name" value="RIBOSOMAL PROTEIN L2"/>
    <property type="match status" value="1"/>
</dbReference>
<comment type="subunit">
    <text evidence="7">Part of the 50S ribosomal subunit. Forms a bridge to the 30S subunit in the 70S ribosome.</text>
</comment>
<comment type="similarity">
    <text evidence="1 7">Belongs to the universal ribosomal protein uL2 family.</text>
</comment>
<evidence type="ECO:0000256" key="6">
    <source>
        <dbReference type="ARBA" id="ARBA00035242"/>
    </source>
</evidence>
<dbReference type="Gene3D" id="2.40.50.140">
    <property type="entry name" value="Nucleic acid-binding proteins"/>
    <property type="match status" value="1"/>
</dbReference>
<evidence type="ECO:0000313" key="11">
    <source>
        <dbReference type="EMBL" id="QGT49647.1"/>
    </source>
</evidence>
<feature type="region of interest" description="Disordered" evidence="8">
    <location>
        <begin position="1"/>
        <end position="32"/>
    </location>
</feature>
<name>A0A650EIY8_9BACT</name>
<feature type="domain" description="Large ribosomal subunit protein uL2 RNA-binding" evidence="10">
    <location>
        <begin position="42"/>
        <end position="118"/>
    </location>
</feature>
<evidence type="ECO:0000259" key="10">
    <source>
        <dbReference type="SMART" id="SM01383"/>
    </source>
</evidence>
<keyword evidence="2 7" id="KW-0699">rRNA-binding</keyword>
<dbReference type="SUPFAM" id="SSF50249">
    <property type="entry name" value="Nucleic acid-binding proteins"/>
    <property type="match status" value="1"/>
</dbReference>
<gene>
    <name evidence="7 11" type="primary">rplB</name>
    <name evidence="11" type="ORF">Melaina855_0340</name>
</gene>
<sequence>MAIRKINPTSPGQRGMTKSDYQEITTSTPEKSLLRSLKKTAGRNNTGRITCRHKGGGVKRSYRVIDFKRDKFGVPATVKTVEYDPNRNVRISLCFYADGEKRYILTPEGLNVGDVIVSGPEAPVQTGNALPLELIPLGSIVHNVELTPGRGGVMVRSAGNSAQVMAKEGNYVTIKLPSGEMRMVRKECMATIGTLGNSEFKNLSIGKAGRKRYMGIRPTVRGVTMNPCDHPHGGGEGKTGPGGHPKTPWGKPALGYKTRKKGKASDKLIVRRRKK</sequence>
<dbReference type="SUPFAM" id="SSF50104">
    <property type="entry name" value="Translation proteins SH3-like domain"/>
    <property type="match status" value="1"/>
</dbReference>
<organism evidence="11">
    <name type="scientific">uncultured Candidatus Melainabacteria bacterium</name>
    <dbReference type="NCBI Taxonomy" id="2682970"/>
    <lineage>
        <taxon>Bacteria</taxon>
        <taxon>Bacillati</taxon>
        <taxon>Candidatus Melainabacteria</taxon>
        <taxon>environmental samples</taxon>
    </lineage>
</organism>
<keyword evidence="4 7" id="KW-0689">Ribosomal protein</keyword>
<dbReference type="Pfam" id="PF03947">
    <property type="entry name" value="Ribosomal_L2_C"/>
    <property type="match status" value="1"/>
</dbReference>
<proteinExistence type="inferred from homology"/>
<dbReference type="NCBIfam" id="TIGR01171">
    <property type="entry name" value="rplB_bact"/>
    <property type="match status" value="1"/>
</dbReference>
<dbReference type="GO" id="GO:0015934">
    <property type="term" value="C:large ribosomal subunit"/>
    <property type="evidence" value="ECO:0007669"/>
    <property type="project" value="InterPro"/>
</dbReference>
<dbReference type="GO" id="GO:0002181">
    <property type="term" value="P:cytoplasmic translation"/>
    <property type="evidence" value="ECO:0007669"/>
    <property type="project" value="TreeGrafter"/>
</dbReference>
<dbReference type="PANTHER" id="PTHR13691:SF5">
    <property type="entry name" value="LARGE RIBOSOMAL SUBUNIT PROTEIN UL2M"/>
    <property type="match status" value="1"/>
</dbReference>
<keyword evidence="3 7" id="KW-0694">RNA-binding</keyword>
<dbReference type="HAMAP" id="MF_01320_B">
    <property type="entry name" value="Ribosomal_uL2_B"/>
    <property type="match status" value="1"/>
</dbReference>
<dbReference type="FunFam" id="2.40.50.140:FF:000003">
    <property type="entry name" value="50S ribosomal protein L2"/>
    <property type="match status" value="1"/>
</dbReference>
<dbReference type="SMART" id="SM01383">
    <property type="entry name" value="Ribosomal_L2"/>
    <property type="match status" value="1"/>
</dbReference>
<dbReference type="EMBL" id="MN577570">
    <property type="protein sequence ID" value="QGT49647.1"/>
    <property type="molecule type" value="Genomic_DNA"/>
</dbReference>
<dbReference type="SMART" id="SM01382">
    <property type="entry name" value="Ribosomal_L2_C"/>
    <property type="match status" value="1"/>
</dbReference>
<keyword evidence="5 7" id="KW-0687">Ribonucleoprotein</keyword>
<dbReference type="InterPro" id="IPR022666">
    <property type="entry name" value="Ribosomal_uL2_RNA-bd_dom"/>
</dbReference>
<dbReference type="Gene3D" id="4.10.950.10">
    <property type="entry name" value="Ribosomal protein L2, domain 3"/>
    <property type="match status" value="1"/>
</dbReference>
<dbReference type="FunFam" id="2.30.30.30:FF:000001">
    <property type="entry name" value="50S ribosomal protein L2"/>
    <property type="match status" value="1"/>
</dbReference>
<dbReference type="GO" id="GO:0003735">
    <property type="term" value="F:structural constituent of ribosome"/>
    <property type="evidence" value="ECO:0007669"/>
    <property type="project" value="InterPro"/>
</dbReference>
<dbReference type="Pfam" id="PF00181">
    <property type="entry name" value="Ribosomal_L2_N"/>
    <property type="match status" value="1"/>
</dbReference>
<feature type="domain" description="Large ribosomal subunit protein uL2 C-terminal" evidence="9">
    <location>
        <begin position="124"/>
        <end position="252"/>
    </location>
</feature>
<evidence type="ECO:0000256" key="2">
    <source>
        <dbReference type="ARBA" id="ARBA00022730"/>
    </source>
</evidence>
<protein>
    <recommendedName>
        <fullName evidence="6 7">Large ribosomal subunit protein uL2</fullName>
    </recommendedName>
</protein>
<feature type="region of interest" description="Disordered" evidence="8">
    <location>
        <begin position="222"/>
        <end position="275"/>
    </location>
</feature>
<dbReference type="Gene3D" id="2.30.30.30">
    <property type="match status" value="1"/>
</dbReference>
<reference evidence="11" key="1">
    <citation type="journal article" date="2020" name="J. ISSAAS">
        <title>Lactobacilli and other gastrointestinal microbiota of Peromyscus leucopus, reservoir host for agents of Lyme disease and other zoonoses in North America.</title>
        <authorList>
            <person name="Milovic A."/>
            <person name="Bassam K."/>
            <person name="Shao H."/>
            <person name="Chatzistamou I."/>
            <person name="Tufts D.M."/>
            <person name="Diuk-Wasser M."/>
            <person name="Barbour A.G."/>
        </authorList>
    </citation>
    <scope>NUCLEOTIDE SEQUENCE</scope>
    <source>
        <strain evidence="11">LL20</strain>
    </source>
</reference>
<dbReference type="InterPro" id="IPR014726">
    <property type="entry name" value="Ribosomal_uL2_dom3"/>
</dbReference>
<dbReference type="InterPro" id="IPR022671">
    <property type="entry name" value="Ribosomal_uL2_CS"/>
</dbReference>
<evidence type="ECO:0000256" key="1">
    <source>
        <dbReference type="ARBA" id="ARBA00005636"/>
    </source>
</evidence>
<accession>A0A650EIY8</accession>
<dbReference type="PROSITE" id="PS00467">
    <property type="entry name" value="RIBOSOMAL_L2"/>
    <property type="match status" value="1"/>
</dbReference>
<dbReference type="InterPro" id="IPR014722">
    <property type="entry name" value="Rib_uL2_dom2"/>
</dbReference>
<evidence type="ECO:0000256" key="3">
    <source>
        <dbReference type="ARBA" id="ARBA00022884"/>
    </source>
</evidence>
<dbReference type="PIRSF" id="PIRSF002158">
    <property type="entry name" value="Ribosomal_L2"/>
    <property type="match status" value="1"/>
</dbReference>
<comment type="function">
    <text evidence="7">One of the primary rRNA binding proteins. Required for association of the 30S and 50S subunits to form the 70S ribosome, for tRNA binding and peptide bond formation. It has been suggested to have peptidyltransferase activity; this is somewhat controversial. Makes several contacts with the 16S rRNA in the 70S ribosome.</text>
</comment>
<dbReference type="InterPro" id="IPR002171">
    <property type="entry name" value="Ribosomal_uL2"/>
</dbReference>
<evidence type="ECO:0000256" key="5">
    <source>
        <dbReference type="ARBA" id="ARBA00023274"/>
    </source>
</evidence>
<evidence type="ECO:0000256" key="8">
    <source>
        <dbReference type="SAM" id="MobiDB-lite"/>
    </source>
</evidence>